<dbReference type="InterPro" id="IPR011047">
    <property type="entry name" value="Quinoprotein_ADH-like_sf"/>
</dbReference>
<dbReference type="Gene3D" id="2.130.10.10">
    <property type="entry name" value="YVTN repeat-like/Quinoprotein amine dehydrogenase"/>
    <property type="match status" value="1"/>
</dbReference>
<accession>A0ABP6TBC5</accession>
<protein>
    <recommendedName>
        <fullName evidence="2">Pyrrolo-quinoline quinone repeat domain-containing protein</fullName>
    </recommendedName>
</protein>
<dbReference type="Proteomes" id="UP001501676">
    <property type="component" value="Unassembled WGS sequence"/>
</dbReference>
<feature type="chain" id="PRO_5045754297" description="Pyrrolo-quinoline quinone repeat domain-containing protein" evidence="1">
    <location>
        <begin position="27"/>
        <end position="382"/>
    </location>
</feature>
<keyword evidence="4" id="KW-1185">Reference proteome</keyword>
<dbReference type="InterPro" id="IPR002372">
    <property type="entry name" value="PQQ_rpt_dom"/>
</dbReference>
<name>A0ABP6TBC5_9ACTN</name>
<evidence type="ECO:0000313" key="4">
    <source>
        <dbReference type="Proteomes" id="UP001501676"/>
    </source>
</evidence>
<sequence length="382" mass="41692">MFGRLRSAAVLTCLAVAGMLLLPSDAVHPPRFGRAVPVAVVDDFQNPGVLIGRTFAYVDEPGVFGVDAVTGDRRWTVPITAFGEARLVSLANLILGPPDAAPTVYLAAFVSLPSELRRDTVHVLALDPASGARRWSARIDVPSGAVGKATTLVGVGDDTVVFRLSGVDGSVAYAVDTRTHRLRWVRHGVEAVYVDGPVVVAEVEGWEDRRKLVGMRTSNGDRLWEDGPHGHGFHIESLGNGVLHVDGDSYDEDYFVRFIRAATGDSAQPKDFDDRLDQCVFDQRDTIVCGPYHEISPEHAFVIGYDVTSFRERWRREGVHTPLIDRAWNGTMYGTLDDRPVALDGRTGRIVDLPAIEPLLTNQHSAVTVDLDTSEVLLHPVS</sequence>
<gene>
    <name evidence="3" type="ORF">GCM10020369_76320</name>
</gene>
<dbReference type="RefSeq" id="WP_345733195.1">
    <property type="nucleotide sequence ID" value="NZ_BAAAYN010000063.1"/>
</dbReference>
<dbReference type="Pfam" id="PF13360">
    <property type="entry name" value="PQQ_2"/>
    <property type="match status" value="1"/>
</dbReference>
<dbReference type="InterPro" id="IPR015943">
    <property type="entry name" value="WD40/YVTN_repeat-like_dom_sf"/>
</dbReference>
<reference evidence="4" key="1">
    <citation type="journal article" date="2019" name="Int. J. Syst. Evol. Microbiol.">
        <title>The Global Catalogue of Microorganisms (GCM) 10K type strain sequencing project: providing services to taxonomists for standard genome sequencing and annotation.</title>
        <authorList>
            <consortium name="The Broad Institute Genomics Platform"/>
            <consortium name="The Broad Institute Genome Sequencing Center for Infectious Disease"/>
            <person name="Wu L."/>
            <person name="Ma J."/>
        </authorList>
    </citation>
    <scope>NUCLEOTIDE SEQUENCE [LARGE SCALE GENOMIC DNA]</scope>
    <source>
        <strain evidence="4">JCM 9458</strain>
    </source>
</reference>
<organism evidence="3 4">
    <name type="scientific">Cryptosporangium minutisporangium</name>
    <dbReference type="NCBI Taxonomy" id="113569"/>
    <lineage>
        <taxon>Bacteria</taxon>
        <taxon>Bacillati</taxon>
        <taxon>Actinomycetota</taxon>
        <taxon>Actinomycetes</taxon>
        <taxon>Cryptosporangiales</taxon>
        <taxon>Cryptosporangiaceae</taxon>
        <taxon>Cryptosporangium</taxon>
    </lineage>
</organism>
<keyword evidence="1" id="KW-0732">Signal</keyword>
<comment type="caution">
    <text evidence="3">The sequence shown here is derived from an EMBL/GenBank/DDBJ whole genome shotgun (WGS) entry which is preliminary data.</text>
</comment>
<feature type="signal peptide" evidence="1">
    <location>
        <begin position="1"/>
        <end position="26"/>
    </location>
</feature>
<feature type="domain" description="Pyrrolo-quinoline quinone repeat" evidence="2">
    <location>
        <begin position="66"/>
        <end position="226"/>
    </location>
</feature>
<evidence type="ECO:0000259" key="2">
    <source>
        <dbReference type="Pfam" id="PF13360"/>
    </source>
</evidence>
<evidence type="ECO:0000256" key="1">
    <source>
        <dbReference type="SAM" id="SignalP"/>
    </source>
</evidence>
<proteinExistence type="predicted"/>
<dbReference type="SUPFAM" id="SSF50998">
    <property type="entry name" value="Quinoprotein alcohol dehydrogenase-like"/>
    <property type="match status" value="1"/>
</dbReference>
<evidence type="ECO:0000313" key="3">
    <source>
        <dbReference type="EMBL" id="GAA3397137.1"/>
    </source>
</evidence>
<dbReference type="EMBL" id="BAAAYN010000063">
    <property type="protein sequence ID" value="GAA3397137.1"/>
    <property type="molecule type" value="Genomic_DNA"/>
</dbReference>